<dbReference type="InterPro" id="IPR008925">
    <property type="entry name" value="aa_tRNA-synth_I_cd-bd_sf"/>
</dbReference>
<feature type="short sequence motif" description="'KMSKS' region" evidence="10">
    <location>
        <begin position="239"/>
        <end position="243"/>
    </location>
</feature>
<dbReference type="AlphaFoldDB" id="A0A1F8FW68"/>
<gene>
    <name evidence="10" type="primary">gltX</name>
    <name evidence="13" type="ORF">A3C81_03080</name>
</gene>
<keyword evidence="4 10" id="KW-0963">Cytoplasm</keyword>
<keyword evidence="9 10" id="KW-0030">Aminoacyl-tRNA synthetase</keyword>
<evidence type="ECO:0000256" key="5">
    <source>
        <dbReference type="ARBA" id="ARBA00022598"/>
    </source>
</evidence>
<dbReference type="GO" id="GO:0000049">
    <property type="term" value="F:tRNA binding"/>
    <property type="evidence" value="ECO:0007669"/>
    <property type="project" value="InterPro"/>
</dbReference>
<dbReference type="Gene3D" id="1.10.10.350">
    <property type="match status" value="1"/>
</dbReference>
<name>A0A1F8FW68_9BACT</name>
<comment type="similarity">
    <text evidence="2 10">Belongs to the class-I aminoacyl-tRNA synthetase family. Glutamate--tRNA ligase type 1 subfamily.</text>
</comment>
<comment type="function">
    <text evidence="10">Catalyzes the attachment of glutamate to tRNA(Glu) in a two-step reaction: glutamate is first activated by ATP to form Glu-AMP and then transferred to the acceptor end of tRNA(Glu).</text>
</comment>
<evidence type="ECO:0000259" key="12">
    <source>
        <dbReference type="Pfam" id="PF19269"/>
    </source>
</evidence>
<comment type="subunit">
    <text evidence="3 10">Monomer.</text>
</comment>
<evidence type="ECO:0000256" key="4">
    <source>
        <dbReference type="ARBA" id="ARBA00022490"/>
    </source>
</evidence>
<feature type="short sequence motif" description="'HIGH' region" evidence="10">
    <location>
        <begin position="9"/>
        <end position="19"/>
    </location>
</feature>
<dbReference type="Pfam" id="PF00749">
    <property type="entry name" value="tRNA-synt_1c"/>
    <property type="match status" value="1"/>
</dbReference>
<dbReference type="InterPro" id="IPR001412">
    <property type="entry name" value="aa-tRNA-synth_I_CS"/>
</dbReference>
<evidence type="ECO:0000313" key="13">
    <source>
        <dbReference type="EMBL" id="OGN16676.1"/>
    </source>
</evidence>
<dbReference type="EMBL" id="MGJY01000006">
    <property type="protein sequence ID" value="OGN16676.1"/>
    <property type="molecule type" value="Genomic_DNA"/>
</dbReference>
<dbReference type="GO" id="GO:0005829">
    <property type="term" value="C:cytosol"/>
    <property type="evidence" value="ECO:0007669"/>
    <property type="project" value="TreeGrafter"/>
</dbReference>
<dbReference type="PANTHER" id="PTHR43311:SF2">
    <property type="entry name" value="GLUTAMATE--TRNA LIGASE, MITOCHONDRIAL-RELATED"/>
    <property type="match status" value="1"/>
</dbReference>
<comment type="subcellular location">
    <subcellularLocation>
        <location evidence="1 10">Cytoplasm</location>
    </subcellularLocation>
</comment>
<comment type="caution">
    <text evidence="13">The sequence shown here is derived from an EMBL/GenBank/DDBJ whole genome shotgun (WGS) entry which is preliminary data.</text>
</comment>
<protein>
    <recommendedName>
        <fullName evidence="10">Glutamate--tRNA ligase</fullName>
        <ecNumber evidence="10">6.1.1.17</ecNumber>
    </recommendedName>
    <alternativeName>
        <fullName evidence="10">Glutamyl-tRNA synthetase</fullName>
        <shortName evidence="10">GluRS</shortName>
    </alternativeName>
</protein>
<dbReference type="FunFam" id="3.40.50.620:FF:000007">
    <property type="entry name" value="Glutamate--tRNA ligase"/>
    <property type="match status" value="1"/>
</dbReference>
<dbReference type="SUPFAM" id="SSF48163">
    <property type="entry name" value="An anticodon-binding domain of class I aminoacyl-tRNA synthetases"/>
    <property type="match status" value="1"/>
</dbReference>
<dbReference type="InterPro" id="IPR020751">
    <property type="entry name" value="aa-tRNA-synth_I_codon-bd_sub2"/>
</dbReference>
<dbReference type="GO" id="GO:0004818">
    <property type="term" value="F:glutamate-tRNA ligase activity"/>
    <property type="evidence" value="ECO:0007669"/>
    <property type="project" value="UniProtKB-UniRule"/>
</dbReference>
<keyword evidence="8 10" id="KW-0648">Protein biosynthesis</keyword>
<feature type="domain" description="Aminoacyl-tRNA synthetase class I anticodon-binding" evidence="12">
    <location>
        <begin position="310"/>
        <end position="453"/>
    </location>
</feature>
<dbReference type="InterPro" id="IPR014729">
    <property type="entry name" value="Rossmann-like_a/b/a_fold"/>
</dbReference>
<evidence type="ECO:0000313" key="14">
    <source>
        <dbReference type="Proteomes" id="UP000177796"/>
    </source>
</evidence>
<dbReference type="NCBIfam" id="TIGR00464">
    <property type="entry name" value="gltX_bact"/>
    <property type="match status" value="1"/>
</dbReference>
<evidence type="ECO:0000256" key="2">
    <source>
        <dbReference type="ARBA" id="ARBA00007894"/>
    </source>
</evidence>
<evidence type="ECO:0000256" key="6">
    <source>
        <dbReference type="ARBA" id="ARBA00022741"/>
    </source>
</evidence>
<proteinExistence type="inferred from homology"/>
<comment type="catalytic activity">
    <reaction evidence="10">
        <text>tRNA(Glu) + L-glutamate + ATP = L-glutamyl-tRNA(Glu) + AMP + diphosphate</text>
        <dbReference type="Rhea" id="RHEA:23540"/>
        <dbReference type="Rhea" id="RHEA-COMP:9663"/>
        <dbReference type="Rhea" id="RHEA-COMP:9680"/>
        <dbReference type="ChEBI" id="CHEBI:29985"/>
        <dbReference type="ChEBI" id="CHEBI:30616"/>
        <dbReference type="ChEBI" id="CHEBI:33019"/>
        <dbReference type="ChEBI" id="CHEBI:78442"/>
        <dbReference type="ChEBI" id="CHEBI:78520"/>
        <dbReference type="ChEBI" id="CHEBI:456215"/>
        <dbReference type="EC" id="6.1.1.17"/>
    </reaction>
</comment>
<dbReference type="EC" id="6.1.1.17" evidence="10"/>
<dbReference type="Proteomes" id="UP000177796">
    <property type="component" value="Unassembled WGS sequence"/>
</dbReference>
<organism evidence="13 14">
    <name type="scientific">Candidatus Yanofskybacteria bacterium RIFCSPHIGHO2_02_FULL_46_19</name>
    <dbReference type="NCBI Taxonomy" id="1802684"/>
    <lineage>
        <taxon>Bacteria</taxon>
        <taxon>Candidatus Yanofskyibacteriota</taxon>
    </lineage>
</organism>
<dbReference type="SUPFAM" id="SSF52374">
    <property type="entry name" value="Nucleotidylyl transferase"/>
    <property type="match status" value="1"/>
</dbReference>
<evidence type="ECO:0000256" key="3">
    <source>
        <dbReference type="ARBA" id="ARBA00011245"/>
    </source>
</evidence>
<dbReference type="GO" id="GO:0005524">
    <property type="term" value="F:ATP binding"/>
    <property type="evidence" value="ECO:0007669"/>
    <property type="project" value="UniProtKB-UniRule"/>
</dbReference>
<dbReference type="GO" id="GO:0008270">
    <property type="term" value="F:zinc ion binding"/>
    <property type="evidence" value="ECO:0007669"/>
    <property type="project" value="InterPro"/>
</dbReference>
<dbReference type="InterPro" id="IPR000924">
    <property type="entry name" value="Glu/Gln-tRNA-synth"/>
</dbReference>
<reference evidence="13 14" key="1">
    <citation type="journal article" date="2016" name="Nat. Commun.">
        <title>Thousands of microbial genomes shed light on interconnected biogeochemical processes in an aquifer system.</title>
        <authorList>
            <person name="Anantharaman K."/>
            <person name="Brown C.T."/>
            <person name="Hug L.A."/>
            <person name="Sharon I."/>
            <person name="Castelle C.J."/>
            <person name="Probst A.J."/>
            <person name="Thomas B.C."/>
            <person name="Singh A."/>
            <person name="Wilkins M.J."/>
            <person name="Karaoz U."/>
            <person name="Brodie E.L."/>
            <person name="Williams K.H."/>
            <person name="Hubbard S.S."/>
            <person name="Banfield J.F."/>
        </authorList>
    </citation>
    <scope>NUCLEOTIDE SEQUENCE [LARGE SCALE GENOMIC DNA]</scope>
</reference>
<evidence type="ECO:0000256" key="1">
    <source>
        <dbReference type="ARBA" id="ARBA00004496"/>
    </source>
</evidence>
<feature type="binding site" evidence="10">
    <location>
        <position position="242"/>
    </location>
    <ligand>
        <name>ATP</name>
        <dbReference type="ChEBI" id="CHEBI:30616"/>
    </ligand>
</feature>
<feature type="domain" description="Glutamyl/glutaminyl-tRNA synthetase class Ib catalytic" evidence="11">
    <location>
        <begin position="2"/>
        <end position="305"/>
    </location>
</feature>
<dbReference type="InterPro" id="IPR033910">
    <property type="entry name" value="GluRS_core"/>
</dbReference>
<evidence type="ECO:0000256" key="9">
    <source>
        <dbReference type="ARBA" id="ARBA00023146"/>
    </source>
</evidence>
<keyword evidence="5 10" id="KW-0436">Ligase</keyword>
<dbReference type="CDD" id="cd00808">
    <property type="entry name" value="GluRS_core"/>
    <property type="match status" value="1"/>
</dbReference>
<dbReference type="Gene3D" id="3.40.50.620">
    <property type="entry name" value="HUPs"/>
    <property type="match status" value="1"/>
</dbReference>
<dbReference type="PANTHER" id="PTHR43311">
    <property type="entry name" value="GLUTAMATE--TRNA LIGASE"/>
    <property type="match status" value="1"/>
</dbReference>
<keyword evidence="7 10" id="KW-0067">ATP-binding</keyword>
<dbReference type="GO" id="GO:0006424">
    <property type="term" value="P:glutamyl-tRNA aminoacylation"/>
    <property type="evidence" value="ECO:0007669"/>
    <property type="project" value="UniProtKB-UniRule"/>
</dbReference>
<dbReference type="Pfam" id="PF19269">
    <property type="entry name" value="Anticodon_2"/>
    <property type="match status" value="1"/>
</dbReference>
<keyword evidence="6 10" id="KW-0547">Nucleotide-binding</keyword>
<dbReference type="InterPro" id="IPR045462">
    <property type="entry name" value="aa-tRNA-synth_I_cd-bd"/>
</dbReference>
<dbReference type="HAMAP" id="MF_00022">
    <property type="entry name" value="Glu_tRNA_synth_type1"/>
    <property type="match status" value="1"/>
</dbReference>
<evidence type="ECO:0000256" key="10">
    <source>
        <dbReference type="HAMAP-Rule" id="MF_00022"/>
    </source>
</evidence>
<dbReference type="PRINTS" id="PR00987">
    <property type="entry name" value="TRNASYNTHGLU"/>
</dbReference>
<evidence type="ECO:0000256" key="7">
    <source>
        <dbReference type="ARBA" id="ARBA00022840"/>
    </source>
</evidence>
<dbReference type="InterPro" id="IPR049940">
    <property type="entry name" value="GluQ/Sye"/>
</dbReference>
<evidence type="ECO:0000259" key="11">
    <source>
        <dbReference type="Pfam" id="PF00749"/>
    </source>
</evidence>
<dbReference type="PROSITE" id="PS00178">
    <property type="entry name" value="AA_TRNA_LIGASE_I"/>
    <property type="match status" value="1"/>
</dbReference>
<dbReference type="InterPro" id="IPR004527">
    <property type="entry name" value="Glu-tRNA-ligase_bac/mito"/>
</dbReference>
<dbReference type="InterPro" id="IPR020058">
    <property type="entry name" value="Glu/Gln-tRNA-synth_Ib_cat-dom"/>
</dbReference>
<sequence length="460" mass="52591">MKIRTRMAPSPTGNLHIGTARTTLFNWLFARHHGGEFILRIEDTDLERSSKEYEENIIEGLKWLGLNWDNPEIYRQSERLDIYEEYLVKLLDQGKAFWCYHTKDELEDERKQQVVNKEAPRHICSHKHHPPAETGGEKIIRLAVNSQLDRKIGWEDVIRGHIEFEEGLLGNFSLAKDLRIPLYNFAVVADDITMEISHVIRGEDHISNTPKQLLIYEALGAKPPVFAHNSMIYGPDKAKLSKRHGATSISEYRKDYLPEAILNFMGFLGFTYSHEILSKEEMAKEFDLAKVHKSAAIFDQKKLNWVNSRYIKKLSAADLKKLVGKEIPDIAIPLITERLEKISDAGDFNYLWEKPEYEAALLIWRGHSREDTKLALEKIARALAPLDFFSPDQLKIILDEVAADVSAKIQLPKTDRGLAYWPLRVALSGHEKSPDPVELALVLGKEKTLERVVGAIEIIG</sequence>
<accession>A0A1F8FW68</accession>
<evidence type="ECO:0000256" key="8">
    <source>
        <dbReference type="ARBA" id="ARBA00022917"/>
    </source>
</evidence>
<comment type="caution">
    <text evidence="10">Lacks conserved residue(s) required for the propagation of feature annotation.</text>
</comment>